<evidence type="ECO:0000313" key="2">
    <source>
        <dbReference type="Proteomes" id="UP001377830"/>
    </source>
</evidence>
<dbReference type="EMBL" id="AP028908">
    <property type="protein sequence ID" value="BES84421.1"/>
    <property type="molecule type" value="Genomic_DNA"/>
</dbReference>
<organism evidence="1 2">
    <name type="scientific">Pectobacterium araliae</name>
    <dbReference type="NCBI Taxonomy" id="3073862"/>
    <lineage>
        <taxon>Bacteria</taxon>
        <taxon>Pseudomonadati</taxon>
        <taxon>Pseudomonadota</taxon>
        <taxon>Gammaproteobacteria</taxon>
        <taxon>Enterobacterales</taxon>
        <taxon>Pectobacteriaceae</taxon>
        <taxon>Pectobacterium</taxon>
    </lineage>
</organism>
<name>A0AAN0MKI9_9GAMM</name>
<evidence type="ECO:0008006" key="3">
    <source>
        <dbReference type="Google" id="ProtNLM"/>
    </source>
</evidence>
<dbReference type="KEGG" id="parl:PEC302110_15180"/>
<reference evidence="2" key="1">
    <citation type="journal article" date="2024" name="Int. J. Syst. Evol. Microbiol.">
        <title>Pectobacterium araliae sp. nov., a pathogen causing bacterial soft rot of Japanese angelica tree in Japan.</title>
        <authorList>
            <person name="Sawada H."/>
            <person name="Someya N."/>
            <person name="Morohoshi T."/>
            <person name="Ono M."/>
            <person name="Satou M."/>
        </authorList>
    </citation>
    <scope>NUCLEOTIDE SEQUENCE [LARGE SCALE GENOMIC DNA]</scope>
    <source>
        <strain evidence="2">MAFF 302110</strain>
    </source>
</reference>
<protein>
    <recommendedName>
        <fullName evidence="3">NIPSNAP domain-containing protein</fullName>
    </recommendedName>
</protein>
<dbReference type="AlphaFoldDB" id="A0AAN0MKI9"/>
<keyword evidence="2" id="KW-1185">Reference proteome</keyword>
<evidence type="ECO:0000313" key="1">
    <source>
        <dbReference type="EMBL" id="BES84421.1"/>
    </source>
</evidence>
<dbReference type="RefSeq" id="WP_261848519.1">
    <property type="nucleotide sequence ID" value="NZ_AP028908.1"/>
</dbReference>
<sequence length="105" mass="12042">MRQYQLRNYYFSSSSAAADYLLRWRLHVDSLKIFNVETHGFFSASKEPNRVVALVSYPSGANPDDVIGAYMKSEEFKADMSGFDMLQMERVETLLLTPDTNSPLY</sequence>
<accession>A0AAN0MKI9</accession>
<gene>
    <name evidence="1" type="ORF">PEC302110_15180</name>
</gene>
<proteinExistence type="predicted"/>
<dbReference type="Proteomes" id="UP001377830">
    <property type="component" value="Chromosome"/>
</dbReference>